<protein>
    <recommendedName>
        <fullName evidence="1">Phosphotyrosine protein phosphatase I domain-containing protein</fullName>
    </recommendedName>
</protein>
<dbReference type="EMBL" id="PEVY01000002">
    <property type="protein sequence ID" value="PIU75567.1"/>
    <property type="molecule type" value="Genomic_DNA"/>
</dbReference>
<dbReference type="PANTHER" id="PTHR11717">
    <property type="entry name" value="LOW MOLECULAR WEIGHT PROTEIN TYROSINE PHOSPHATASE"/>
    <property type="match status" value="1"/>
</dbReference>
<dbReference type="Proteomes" id="UP000228775">
    <property type="component" value="Unassembled WGS sequence"/>
</dbReference>
<dbReference type="PANTHER" id="PTHR11717:SF31">
    <property type="entry name" value="LOW MOLECULAR WEIGHT PROTEIN-TYROSINE-PHOSPHATASE ETP-RELATED"/>
    <property type="match status" value="1"/>
</dbReference>
<dbReference type="InterPro" id="IPR023485">
    <property type="entry name" value="Ptyr_pPase"/>
</dbReference>
<accession>A0A2M7AY57</accession>
<feature type="domain" description="Phosphotyrosine protein phosphatase I" evidence="1">
    <location>
        <begin position="4"/>
        <end position="166"/>
    </location>
</feature>
<dbReference type="InterPro" id="IPR036196">
    <property type="entry name" value="Ptyr_pPase_sf"/>
</dbReference>
<dbReference type="Pfam" id="PF01451">
    <property type="entry name" value="LMWPc"/>
    <property type="match status" value="1"/>
</dbReference>
<dbReference type="InterPro" id="IPR050438">
    <property type="entry name" value="LMW_PTPase"/>
</dbReference>
<evidence type="ECO:0000259" key="1">
    <source>
        <dbReference type="SMART" id="SM00226"/>
    </source>
</evidence>
<organism evidence="2 3">
    <name type="scientific">Candidatus Portnoybacteria bacterium CG06_land_8_20_14_3_00_39_12</name>
    <dbReference type="NCBI Taxonomy" id="1974809"/>
    <lineage>
        <taxon>Bacteria</taxon>
        <taxon>Candidatus Portnoyibacteriota</taxon>
    </lineage>
</organism>
<reference evidence="3" key="1">
    <citation type="submission" date="2017-09" db="EMBL/GenBank/DDBJ databases">
        <title>Depth-based differentiation of microbial function through sediment-hosted aquifers and enrichment of novel symbionts in the deep terrestrial subsurface.</title>
        <authorList>
            <person name="Probst A.J."/>
            <person name="Ladd B."/>
            <person name="Jarett J.K."/>
            <person name="Geller-Mcgrath D.E."/>
            <person name="Sieber C.M.K."/>
            <person name="Emerson J.B."/>
            <person name="Anantharaman K."/>
            <person name="Thomas B.C."/>
            <person name="Malmstrom R."/>
            <person name="Stieglmeier M."/>
            <person name="Klingl A."/>
            <person name="Woyke T."/>
            <person name="Ryan C.M."/>
            <person name="Banfield J.F."/>
        </authorList>
    </citation>
    <scope>NUCLEOTIDE SEQUENCE [LARGE SCALE GENOMIC DNA]</scope>
</reference>
<comment type="caution">
    <text evidence="2">The sequence shown here is derived from an EMBL/GenBank/DDBJ whole genome shotgun (WGS) entry which is preliminary data.</text>
</comment>
<dbReference type="AlphaFoldDB" id="A0A2M7AY57"/>
<name>A0A2M7AY57_9BACT</name>
<dbReference type="GO" id="GO:0004725">
    <property type="term" value="F:protein tyrosine phosphatase activity"/>
    <property type="evidence" value="ECO:0007669"/>
    <property type="project" value="TreeGrafter"/>
</dbReference>
<dbReference type="SMART" id="SM00226">
    <property type="entry name" value="LMWPc"/>
    <property type="match status" value="1"/>
</dbReference>
<evidence type="ECO:0000313" key="2">
    <source>
        <dbReference type="EMBL" id="PIU75567.1"/>
    </source>
</evidence>
<dbReference type="SUPFAM" id="SSF52788">
    <property type="entry name" value="Phosphotyrosine protein phosphatases I"/>
    <property type="match status" value="1"/>
</dbReference>
<proteinExistence type="predicted"/>
<evidence type="ECO:0000313" key="3">
    <source>
        <dbReference type="Proteomes" id="UP000228775"/>
    </source>
</evidence>
<gene>
    <name evidence="2" type="ORF">COS76_00070</name>
</gene>
<dbReference type="Gene3D" id="3.40.50.2300">
    <property type="match status" value="1"/>
</dbReference>
<sequence>MDLKTVLVVCNGNIHRSVIAEFCLNKALEEMNLSKRLIAISRGLQGTLGTALPRGRNLCDYPLEWSLSSPVLDEIGIDISSHCVTLIDISVVEKASLILAMDRAVLVGKSNSLFRQFSKYSYKMRLFRELEGRPEDVPDCFGSSDATLHRHVIRLISTISKGRIDALIAYTGLFEGFR</sequence>